<gene>
    <name evidence="2" type="ORF">GWC95_13480</name>
</gene>
<keyword evidence="3" id="KW-1185">Reference proteome</keyword>
<keyword evidence="1" id="KW-0812">Transmembrane</keyword>
<proteinExistence type="predicted"/>
<sequence length="454" mass="50530">MSRPMNHTATHASRLLRATLVAAVALLLLAEAWLGYQVHKLSDERLRLKSTYSFVNNVSFGLLSVDIWRDQVIDAASEKISSFRLTPEQEDDLRKQINAALHGMVDDAFADVNKKQKSLGGKLKKLAVKTIVDPKEVHAEVPGFTNKLMAELTKPSSYRRIANIADTLVAELGRKIYDSSAMGTKYLMDSIYRRYGAGERTAFERNILQKMEVVRENNWKYTYAMLGCAIAVLICLFIGRKKTNLQSVLTVLAVVAALVLLLTGVTTTLIEIDAMLQKLELHLVSKAVTFANQDLFFQSQSIIDVCWLLINSGRADSFIVGAMVLLFSVVFPLVKLVCIALSRSRKEWARSKTIYYFAFQSDKWDMSNVMVVAILMTFIGFNGIVDSTLSTLNFTDGSLSSATLNNTSIQPGYILFVGFVVFSYFLSAMFKKICEGDLKPNARTGEVDPDCISA</sequence>
<evidence type="ECO:0000313" key="3">
    <source>
        <dbReference type="Proteomes" id="UP000753802"/>
    </source>
</evidence>
<evidence type="ECO:0000313" key="2">
    <source>
        <dbReference type="EMBL" id="NCI50939.1"/>
    </source>
</evidence>
<reference evidence="2 3" key="1">
    <citation type="submission" date="2020-01" db="EMBL/GenBank/DDBJ databases">
        <title>Genome analysis.</title>
        <authorList>
            <person name="Wu S."/>
            <person name="Wang G."/>
        </authorList>
    </citation>
    <scope>NUCLEOTIDE SEQUENCE [LARGE SCALE GENOMIC DNA]</scope>
    <source>
        <strain evidence="2 3">SYL130</strain>
    </source>
</reference>
<dbReference type="Pfam" id="PF04403">
    <property type="entry name" value="PqiA"/>
    <property type="match status" value="1"/>
</dbReference>
<feature type="transmembrane region" description="Helical" evidence="1">
    <location>
        <begin position="412"/>
        <end position="430"/>
    </location>
</feature>
<feature type="transmembrane region" description="Helical" evidence="1">
    <location>
        <begin position="251"/>
        <end position="270"/>
    </location>
</feature>
<feature type="transmembrane region" description="Helical" evidence="1">
    <location>
        <begin position="369"/>
        <end position="392"/>
    </location>
</feature>
<name>A0ABW9ZUX0_9BACT</name>
<dbReference type="EMBL" id="JAACJS010000015">
    <property type="protein sequence ID" value="NCI50939.1"/>
    <property type="molecule type" value="Genomic_DNA"/>
</dbReference>
<feature type="transmembrane region" description="Helical" evidence="1">
    <location>
        <begin position="221"/>
        <end position="239"/>
    </location>
</feature>
<keyword evidence="1" id="KW-1133">Transmembrane helix</keyword>
<dbReference type="RefSeq" id="WP_161819243.1">
    <property type="nucleotide sequence ID" value="NZ_JAACJS010000015.1"/>
</dbReference>
<evidence type="ECO:0000256" key="1">
    <source>
        <dbReference type="SAM" id="Phobius"/>
    </source>
</evidence>
<feature type="transmembrane region" description="Helical" evidence="1">
    <location>
        <begin position="318"/>
        <end position="342"/>
    </location>
</feature>
<comment type="caution">
    <text evidence="2">The sequence shown here is derived from an EMBL/GenBank/DDBJ whole genome shotgun (WGS) entry which is preliminary data.</text>
</comment>
<keyword evidence="1" id="KW-0472">Membrane</keyword>
<organism evidence="2 3">
    <name type="scientific">Sediminibacterium roseum</name>
    <dbReference type="NCBI Taxonomy" id="1978412"/>
    <lineage>
        <taxon>Bacteria</taxon>
        <taxon>Pseudomonadati</taxon>
        <taxon>Bacteroidota</taxon>
        <taxon>Chitinophagia</taxon>
        <taxon>Chitinophagales</taxon>
        <taxon>Chitinophagaceae</taxon>
        <taxon>Sediminibacterium</taxon>
    </lineage>
</organism>
<dbReference type="InterPro" id="IPR007498">
    <property type="entry name" value="PqiA-like"/>
</dbReference>
<accession>A0ABW9ZUX0</accession>
<dbReference type="Proteomes" id="UP000753802">
    <property type="component" value="Unassembled WGS sequence"/>
</dbReference>
<protein>
    <submittedName>
        <fullName evidence="2">Paraquat-inducible protein A</fullName>
    </submittedName>
</protein>